<comment type="caution">
    <text evidence="3">The sequence shown here is derived from an EMBL/GenBank/DDBJ whole genome shotgun (WGS) entry which is preliminary data.</text>
</comment>
<gene>
    <name evidence="3" type="ORF">G1H19_02610</name>
</gene>
<sequence>MIWIGWSVTVVAVLVHQLAYGCWIEEVRSEDWWQWWWTHEQPEAAPVLVRWVASSALGGACWLLTWTVETRGQALGTVGVLVVAVLSASALQRRLLVARWAPEEPRDLRWERGLARVRDRQADRPVPGVSPAPSRPDAGWPAP</sequence>
<keyword evidence="2" id="KW-0472">Membrane</keyword>
<dbReference type="Proteomes" id="UP000470470">
    <property type="component" value="Unassembled WGS sequence"/>
</dbReference>
<keyword evidence="2" id="KW-1133">Transmembrane helix</keyword>
<feature type="region of interest" description="Disordered" evidence="1">
    <location>
        <begin position="119"/>
        <end position="143"/>
    </location>
</feature>
<proteinExistence type="predicted"/>
<dbReference type="EMBL" id="JAAGWK010000005">
    <property type="protein sequence ID" value="NEL52907.1"/>
    <property type="molecule type" value="Genomic_DNA"/>
</dbReference>
<protein>
    <submittedName>
        <fullName evidence="3">Uncharacterized protein</fullName>
    </submittedName>
</protein>
<reference evidence="3 4" key="1">
    <citation type="submission" date="2020-02" db="EMBL/GenBank/DDBJ databases">
        <title>The whole genome sequence of CPCC 205119.</title>
        <authorList>
            <person name="Jiang Z."/>
        </authorList>
    </citation>
    <scope>NUCLEOTIDE SEQUENCE [LARGE SCALE GENOMIC DNA]</scope>
    <source>
        <strain evidence="3 4">CPCC 205119</strain>
    </source>
</reference>
<evidence type="ECO:0000313" key="3">
    <source>
        <dbReference type="EMBL" id="NEL52907.1"/>
    </source>
</evidence>
<accession>A0A7K3W994</accession>
<evidence type="ECO:0000313" key="4">
    <source>
        <dbReference type="Proteomes" id="UP000470470"/>
    </source>
</evidence>
<name>A0A7K3W994_9ACTN</name>
<evidence type="ECO:0000256" key="1">
    <source>
        <dbReference type="SAM" id="MobiDB-lite"/>
    </source>
</evidence>
<evidence type="ECO:0000256" key="2">
    <source>
        <dbReference type="SAM" id="Phobius"/>
    </source>
</evidence>
<dbReference type="AlphaFoldDB" id="A0A7K3W994"/>
<feature type="transmembrane region" description="Helical" evidence="2">
    <location>
        <begin position="72"/>
        <end position="91"/>
    </location>
</feature>
<keyword evidence="4" id="KW-1185">Reference proteome</keyword>
<keyword evidence="2" id="KW-0812">Transmembrane</keyword>
<dbReference type="RefSeq" id="WP_152731985.1">
    <property type="nucleotide sequence ID" value="NZ_JAABOZ010000005.1"/>
</dbReference>
<organism evidence="3 4">
    <name type="scientific">Goekera deserti</name>
    <dbReference type="NCBI Taxonomy" id="2497753"/>
    <lineage>
        <taxon>Bacteria</taxon>
        <taxon>Bacillati</taxon>
        <taxon>Actinomycetota</taxon>
        <taxon>Actinomycetes</taxon>
        <taxon>Geodermatophilales</taxon>
        <taxon>Geodermatophilaceae</taxon>
        <taxon>Goekera</taxon>
    </lineage>
</organism>